<name>A0ABN2QDT0_9PSEU</name>
<sequence length="67" mass="7490">MLLPAATARECWKSHMSPGFSHRVVMIVDDGSNPFELGVATELFGLRRPELDRPWYGFALCSAPRTP</sequence>
<protein>
    <submittedName>
        <fullName evidence="1">Uncharacterized protein</fullName>
    </submittedName>
</protein>
<reference evidence="1 2" key="1">
    <citation type="journal article" date="2019" name="Int. J. Syst. Evol. Microbiol.">
        <title>The Global Catalogue of Microorganisms (GCM) 10K type strain sequencing project: providing services to taxonomists for standard genome sequencing and annotation.</title>
        <authorList>
            <consortium name="The Broad Institute Genomics Platform"/>
            <consortium name="The Broad Institute Genome Sequencing Center for Infectious Disease"/>
            <person name="Wu L."/>
            <person name="Ma J."/>
        </authorList>
    </citation>
    <scope>NUCLEOTIDE SEQUENCE [LARGE SCALE GENOMIC DNA]</scope>
    <source>
        <strain evidence="1 2">JCM 14545</strain>
    </source>
</reference>
<dbReference type="EMBL" id="BAAANN010000005">
    <property type="protein sequence ID" value="GAA1949726.1"/>
    <property type="molecule type" value="Genomic_DNA"/>
</dbReference>
<accession>A0ABN2QDT0</accession>
<evidence type="ECO:0000313" key="2">
    <source>
        <dbReference type="Proteomes" id="UP001501116"/>
    </source>
</evidence>
<gene>
    <name evidence="1" type="ORF">GCM10009754_17970</name>
</gene>
<comment type="caution">
    <text evidence="1">The sequence shown here is derived from an EMBL/GenBank/DDBJ whole genome shotgun (WGS) entry which is preliminary data.</text>
</comment>
<proteinExistence type="predicted"/>
<evidence type="ECO:0000313" key="1">
    <source>
        <dbReference type="EMBL" id="GAA1949726.1"/>
    </source>
</evidence>
<organism evidence="1 2">
    <name type="scientific">Amycolatopsis minnesotensis</name>
    <dbReference type="NCBI Taxonomy" id="337894"/>
    <lineage>
        <taxon>Bacteria</taxon>
        <taxon>Bacillati</taxon>
        <taxon>Actinomycetota</taxon>
        <taxon>Actinomycetes</taxon>
        <taxon>Pseudonocardiales</taxon>
        <taxon>Pseudonocardiaceae</taxon>
        <taxon>Amycolatopsis</taxon>
    </lineage>
</organism>
<keyword evidence="2" id="KW-1185">Reference proteome</keyword>
<dbReference type="Proteomes" id="UP001501116">
    <property type="component" value="Unassembled WGS sequence"/>
</dbReference>